<organism evidence="1 2">
    <name type="scientific">Caerostris extrusa</name>
    <name type="common">Bark spider</name>
    <name type="synonym">Caerostris bankana</name>
    <dbReference type="NCBI Taxonomy" id="172846"/>
    <lineage>
        <taxon>Eukaryota</taxon>
        <taxon>Metazoa</taxon>
        <taxon>Ecdysozoa</taxon>
        <taxon>Arthropoda</taxon>
        <taxon>Chelicerata</taxon>
        <taxon>Arachnida</taxon>
        <taxon>Araneae</taxon>
        <taxon>Araneomorphae</taxon>
        <taxon>Entelegynae</taxon>
        <taxon>Araneoidea</taxon>
        <taxon>Araneidae</taxon>
        <taxon>Caerostris</taxon>
    </lineage>
</organism>
<proteinExistence type="predicted"/>
<dbReference type="Proteomes" id="UP001054945">
    <property type="component" value="Unassembled WGS sequence"/>
</dbReference>
<comment type="caution">
    <text evidence="1">The sequence shown here is derived from an EMBL/GenBank/DDBJ whole genome shotgun (WGS) entry which is preliminary data.</text>
</comment>
<name>A0AAV4UYA3_CAEEX</name>
<evidence type="ECO:0000313" key="2">
    <source>
        <dbReference type="Proteomes" id="UP001054945"/>
    </source>
</evidence>
<dbReference type="AlphaFoldDB" id="A0AAV4UYA3"/>
<keyword evidence="2" id="KW-1185">Reference proteome</keyword>
<dbReference type="EMBL" id="BPLR01013654">
    <property type="protein sequence ID" value="GIY62701.1"/>
    <property type="molecule type" value="Genomic_DNA"/>
</dbReference>
<protein>
    <submittedName>
        <fullName evidence="1">Uncharacterized protein</fullName>
    </submittedName>
</protein>
<evidence type="ECO:0000313" key="1">
    <source>
        <dbReference type="EMBL" id="GIY62701.1"/>
    </source>
</evidence>
<reference evidence="1 2" key="1">
    <citation type="submission" date="2021-06" db="EMBL/GenBank/DDBJ databases">
        <title>Caerostris extrusa draft genome.</title>
        <authorList>
            <person name="Kono N."/>
            <person name="Arakawa K."/>
        </authorList>
    </citation>
    <scope>NUCLEOTIDE SEQUENCE [LARGE SCALE GENOMIC DNA]</scope>
</reference>
<accession>A0AAV4UYA3</accession>
<gene>
    <name evidence="1" type="ORF">CEXT_365541</name>
</gene>
<sequence>MATKESISKSLISANLPSAAFQHIKCHLYRVFLVIITGQKPVWVQIKAILRQLQWPDLILSPCTAEVNPDSAMSSPKPWGRFSFPPGFFPAIPLDLDYHQHPPSFLRGPFDDLINNL</sequence>